<name>A0A9P4N0A8_9PLEO</name>
<evidence type="ECO:0000313" key="3">
    <source>
        <dbReference type="Proteomes" id="UP000800093"/>
    </source>
</evidence>
<evidence type="ECO:0000256" key="1">
    <source>
        <dbReference type="SAM" id="Phobius"/>
    </source>
</evidence>
<comment type="caution">
    <text evidence="2">The sequence shown here is derived from an EMBL/GenBank/DDBJ whole genome shotgun (WGS) entry which is preliminary data.</text>
</comment>
<evidence type="ECO:0000313" key="2">
    <source>
        <dbReference type="EMBL" id="KAF2264705.1"/>
    </source>
</evidence>
<keyword evidence="1" id="KW-1133">Transmembrane helix</keyword>
<feature type="transmembrane region" description="Helical" evidence="1">
    <location>
        <begin position="6"/>
        <end position="27"/>
    </location>
</feature>
<reference evidence="3" key="1">
    <citation type="journal article" date="2020" name="Stud. Mycol.">
        <title>101 Dothideomycetes genomes: A test case for predicting lifestyles and emergence of pathogens.</title>
        <authorList>
            <person name="Haridas S."/>
            <person name="Albert R."/>
            <person name="Binder M."/>
            <person name="Bloem J."/>
            <person name="LaButti K."/>
            <person name="Salamov A."/>
            <person name="Andreopoulos B."/>
            <person name="Baker S."/>
            <person name="Barry K."/>
            <person name="Bills G."/>
            <person name="Bluhm B."/>
            <person name="Cannon C."/>
            <person name="Castanera R."/>
            <person name="Culley D."/>
            <person name="Daum C."/>
            <person name="Ezra D."/>
            <person name="Gonzalez J."/>
            <person name="Henrissat B."/>
            <person name="Kuo A."/>
            <person name="Liang C."/>
            <person name="Lipzen A."/>
            <person name="Lutzoni F."/>
            <person name="Magnuson J."/>
            <person name="Mondo S."/>
            <person name="Nolan M."/>
            <person name="Ohm R."/>
            <person name="Pangilinan J."/>
            <person name="Park H.-J."/>
            <person name="Ramirez L."/>
            <person name="Alfaro M."/>
            <person name="Sun H."/>
            <person name="Tritt A."/>
            <person name="Yoshinaga Y."/>
            <person name="Zwiers L.-H."/>
            <person name="Turgeon B."/>
            <person name="Goodwin S."/>
            <person name="Spatafora J."/>
            <person name="Crous P."/>
            <person name="Grigoriev I."/>
        </authorList>
    </citation>
    <scope>NUCLEOTIDE SEQUENCE [LARGE SCALE GENOMIC DNA]</scope>
    <source>
        <strain evidence="3">CBS 304.66</strain>
    </source>
</reference>
<keyword evidence="3" id="KW-1185">Reference proteome</keyword>
<protein>
    <submittedName>
        <fullName evidence="2">Uncharacterized protein</fullName>
    </submittedName>
</protein>
<dbReference type="Proteomes" id="UP000800093">
    <property type="component" value="Unassembled WGS sequence"/>
</dbReference>
<keyword evidence="1" id="KW-0812">Transmembrane</keyword>
<gene>
    <name evidence="2" type="ORF">CC78DRAFT_533053</name>
</gene>
<keyword evidence="1" id="KW-0472">Membrane</keyword>
<dbReference type="AlphaFoldDB" id="A0A9P4N0A8"/>
<organism evidence="2 3">
    <name type="scientific">Lojkania enalia</name>
    <dbReference type="NCBI Taxonomy" id="147567"/>
    <lineage>
        <taxon>Eukaryota</taxon>
        <taxon>Fungi</taxon>
        <taxon>Dikarya</taxon>
        <taxon>Ascomycota</taxon>
        <taxon>Pezizomycotina</taxon>
        <taxon>Dothideomycetes</taxon>
        <taxon>Pleosporomycetidae</taxon>
        <taxon>Pleosporales</taxon>
        <taxon>Pleosporales incertae sedis</taxon>
        <taxon>Lojkania</taxon>
    </lineage>
</organism>
<dbReference type="EMBL" id="ML986614">
    <property type="protein sequence ID" value="KAF2264705.1"/>
    <property type="molecule type" value="Genomic_DNA"/>
</dbReference>
<proteinExistence type="predicted"/>
<sequence>MGLALIVGRMVFLSAFRTSILILFIGLRDHSHQYYAFMVLIVPRKTNNVTT</sequence>
<accession>A0A9P4N0A8</accession>